<evidence type="ECO:0000313" key="2">
    <source>
        <dbReference type="Proteomes" id="UP000051448"/>
    </source>
</evidence>
<dbReference type="AlphaFoldDB" id="A0A0R1MS18"/>
<reference evidence="1 2" key="1">
    <citation type="journal article" date="2015" name="Genome Announc.">
        <title>Expanding the biotechnology potential of lactobacilli through comparative genomics of 213 strains and associated genera.</title>
        <authorList>
            <person name="Sun Z."/>
            <person name="Harris H.M."/>
            <person name="McCann A."/>
            <person name="Guo C."/>
            <person name="Argimon S."/>
            <person name="Zhang W."/>
            <person name="Yang X."/>
            <person name="Jeffery I.B."/>
            <person name="Cooney J.C."/>
            <person name="Kagawa T.F."/>
            <person name="Liu W."/>
            <person name="Song Y."/>
            <person name="Salvetti E."/>
            <person name="Wrobel A."/>
            <person name="Rasinkangas P."/>
            <person name="Parkhill J."/>
            <person name="Rea M.C."/>
            <person name="O'Sullivan O."/>
            <person name="Ritari J."/>
            <person name="Douillard F.P."/>
            <person name="Paul Ross R."/>
            <person name="Yang R."/>
            <person name="Briner A.E."/>
            <person name="Felis G.E."/>
            <person name="de Vos W.M."/>
            <person name="Barrangou R."/>
            <person name="Klaenhammer T.R."/>
            <person name="Caufield P.W."/>
            <person name="Cui Y."/>
            <person name="Zhang H."/>
            <person name="O'Toole P.W."/>
        </authorList>
    </citation>
    <scope>NUCLEOTIDE SEQUENCE [LARGE SCALE GENOMIC DNA]</scope>
    <source>
        <strain evidence="1 2">DSM 19519</strain>
    </source>
</reference>
<proteinExistence type="predicted"/>
<dbReference type="Proteomes" id="UP000051448">
    <property type="component" value="Unassembled WGS sequence"/>
</dbReference>
<dbReference type="STRING" id="1423759.FC92_GL001008"/>
<accession>A0A0R1MS18</accession>
<gene>
    <name evidence="1" type="ORF">FC92_GL001008</name>
</gene>
<protein>
    <submittedName>
        <fullName evidence="1">Uncharacterized protein</fullName>
    </submittedName>
</protein>
<dbReference type="GeneID" id="98309597"/>
<name>A0A0R1MS18_9LACO</name>
<dbReference type="PATRIC" id="fig|1423759.3.peg.1063"/>
<dbReference type="OrthoDB" id="2327590at2"/>
<keyword evidence="2" id="KW-1185">Reference proteome</keyword>
<comment type="caution">
    <text evidence="1">The sequence shown here is derived from an EMBL/GenBank/DDBJ whole genome shotgun (WGS) entry which is preliminary data.</text>
</comment>
<organism evidence="1 2">
    <name type="scientific">Liquorilactobacillus hordei DSM 19519</name>
    <dbReference type="NCBI Taxonomy" id="1423759"/>
    <lineage>
        <taxon>Bacteria</taxon>
        <taxon>Bacillati</taxon>
        <taxon>Bacillota</taxon>
        <taxon>Bacilli</taxon>
        <taxon>Lactobacillales</taxon>
        <taxon>Lactobacillaceae</taxon>
        <taxon>Liquorilactobacillus</taxon>
    </lineage>
</organism>
<evidence type="ECO:0000313" key="1">
    <source>
        <dbReference type="EMBL" id="KRL07941.1"/>
    </source>
</evidence>
<dbReference type="EMBL" id="AZDX01000003">
    <property type="protein sequence ID" value="KRL07941.1"/>
    <property type="molecule type" value="Genomic_DNA"/>
</dbReference>
<sequence length="421" mass="45551">MVTKHTGRYWVGKDNFYHFETEGDSVIIYDNSGNQIGTLDDLMFKGKVVTGVSFKTIIKTGVYNVKNMEDLPNTIPTDKTSILSVIAVGNNENPDLIEYKIIGSNGVISECTAIGSTYTSWTTGGVSLDNAISTINTTLTALNSKITNTNSSLLGTNQTLSNLSVKFDGHNHDGRYLLKSGDTAQGNIGVKYGSGFRFMRSNGANVNLANVDSNDKFTLGDNSVSLGIASKDDVKINGHKIYTDANSGQGSGINADMIDGIESSLLLRNDKVNQVNADFELENGSEIRLMPNGNNSTDLYGRLTASGGGLVAGVKGHNVLGIYQDQIWSNSKIVINGQDTESYYQFAGSNDDHIGFYYNDSRHELGVYDWGRNQYLMAFTKAGGDGIVDIPSAPRIQGRRLFLTNDTPTGNIPYGSVWIGF</sequence>
<dbReference type="RefSeq" id="WP_057868728.1">
    <property type="nucleotide sequence ID" value="NZ_AZDX01000003.1"/>
</dbReference>